<name>A0ACD3B5M5_9AGAR</name>
<dbReference type="Proteomes" id="UP000308600">
    <property type="component" value="Unassembled WGS sequence"/>
</dbReference>
<keyword evidence="2" id="KW-1185">Reference proteome</keyword>
<dbReference type="EMBL" id="ML208274">
    <property type="protein sequence ID" value="TFK73613.1"/>
    <property type="molecule type" value="Genomic_DNA"/>
</dbReference>
<accession>A0ACD3B5M5</accession>
<reference evidence="1 2" key="1">
    <citation type="journal article" date="2019" name="Nat. Ecol. Evol.">
        <title>Megaphylogeny resolves global patterns of mushroom evolution.</title>
        <authorList>
            <person name="Varga T."/>
            <person name="Krizsan K."/>
            <person name="Foldi C."/>
            <person name="Dima B."/>
            <person name="Sanchez-Garcia M."/>
            <person name="Sanchez-Ramirez S."/>
            <person name="Szollosi G.J."/>
            <person name="Szarkandi J.G."/>
            <person name="Papp V."/>
            <person name="Albert L."/>
            <person name="Andreopoulos W."/>
            <person name="Angelini C."/>
            <person name="Antonin V."/>
            <person name="Barry K.W."/>
            <person name="Bougher N.L."/>
            <person name="Buchanan P."/>
            <person name="Buyck B."/>
            <person name="Bense V."/>
            <person name="Catcheside P."/>
            <person name="Chovatia M."/>
            <person name="Cooper J."/>
            <person name="Damon W."/>
            <person name="Desjardin D."/>
            <person name="Finy P."/>
            <person name="Geml J."/>
            <person name="Haridas S."/>
            <person name="Hughes K."/>
            <person name="Justo A."/>
            <person name="Karasinski D."/>
            <person name="Kautmanova I."/>
            <person name="Kiss B."/>
            <person name="Kocsube S."/>
            <person name="Kotiranta H."/>
            <person name="LaButti K.M."/>
            <person name="Lechner B.E."/>
            <person name="Liimatainen K."/>
            <person name="Lipzen A."/>
            <person name="Lukacs Z."/>
            <person name="Mihaltcheva S."/>
            <person name="Morgado L.N."/>
            <person name="Niskanen T."/>
            <person name="Noordeloos M.E."/>
            <person name="Ohm R.A."/>
            <person name="Ortiz-Santana B."/>
            <person name="Ovrebo C."/>
            <person name="Racz N."/>
            <person name="Riley R."/>
            <person name="Savchenko A."/>
            <person name="Shiryaev A."/>
            <person name="Soop K."/>
            <person name="Spirin V."/>
            <person name="Szebenyi C."/>
            <person name="Tomsovsky M."/>
            <person name="Tulloss R.E."/>
            <person name="Uehling J."/>
            <person name="Grigoriev I.V."/>
            <person name="Vagvolgyi C."/>
            <person name="Papp T."/>
            <person name="Martin F.M."/>
            <person name="Miettinen O."/>
            <person name="Hibbett D.S."/>
            <person name="Nagy L.G."/>
        </authorList>
    </citation>
    <scope>NUCLEOTIDE SEQUENCE [LARGE SCALE GENOMIC DNA]</scope>
    <source>
        <strain evidence="1 2">NL-1719</strain>
    </source>
</reference>
<sequence>MIRTVVCRVHPRLSRPLSSSARRPSELLPSSQSPIVSKLNFFNSVTPDGQKIPTYRILDGTGRLIDGAVLPDIDKSFALKLYENMQLLPTMDNILYNVQRQGKISFYMTAYGEEATIIGSAAALENDDEVLGQYREMGVLLWRGFGINNVMAQCFGNEEDTSGKGRQMPVHLGSSEYHFHTISSPLATQIPQAAGVGYALRRDPLRRGRSVAACFFGEGAASEGDFHAGLLLASTIPSPTVFIARNNGFAISTPSNEQFYGDGIASRGPGYGIDTVRVDGNDVLAVLATVREARQRSLDQGRAVLVEAMTYRVGHHSTSDDSFAYRARSEVEDRKRIDNPLVRFRLFLEAQGWWDEAAEEELKNRLRAEVMTHFKRAESLKRCELSELFSDVYGGEEPWNLKEQREELAILLRKYGNSWEPWRNEMAKFKNNGQDLLKEN</sequence>
<proteinExistence type="predicted"/>
<evidence type="ECO:0000313" key="2">
    <source>
        <dbReference type="Proteomes" id="UP000308600"/>
    </source>
</evidence>
<protein>
    <submittedName>
        <fullName evidence="1">Branched-chain alpha-keto acid dehydrogenase E1-alpha subunit</fullName>
    </submittedName>
</protein>
<evidence type="ECO:0000313" key="1">
    <source>
        <dbReference type="EMBL" id="TFK73613.1"/>
    </source>
</evidence>
<gene>
    <name evidence="1" type="ORF">BDN72DRAFT_834490</name>
</gene>
<organism evidence="1 2">
    <name type="scientific">Pluteus cervinus</name>
    <dbReference type="NCBI Taxonomy" id="181527"/>
    <lineage>
        <taxon>Eukaryota</taxon>
        <taxon>Fungi</taxon>
        <taxon>Dikarya</taxon>
        <taxon>Basidiomycota</taxon>
        <taxon>Agaricomycotina</taxon>
        <taxon>Agaricomycetes</taxon>
        <taxon>Agaricomycetidae</taxon>
        <taxon>Agaricales</taxon>
        <taxon>Pluteineae</taxon>
        <taxon>Pluteaceae</taxon>
        <taxon>Pluteus</taxon>
    </lineage>
</organism>